<accession>A0ABN8MLQ5</accession>
<gene>
    <name evidence="2" type="ORF">PEVE_00038411</name>
</gene>
<dbReference type="PANTHER" id="PTHR21301">
    <property type="entry name" value="REVERSE TRANSCRIPTASE"/>
    <property type="match status" value="1"/>
</dbReference>
<evidence type="ECO:0000259" key="1">
    <source>
        <dbReference type="Pfam" id="PF26215"/>
    </source>
</evidence>
<dbReference type="Proteomes" id="UP001159427">
    <property type="component" value="Unassembled WGS sequence"/>
</dbReference>
<evidence type="ECO:0000313" key="3">
    <source>
        <dbReference type="Proteomes" id="UP001159427"/>
    </source>
</evidence>
<name>A0ABN8MLQ5_9CNID</name>
<dbReference type="PANTHER" id="PTHR21301:SF10">
    <property type="entry name" value="REVERSE TRANSCRIPTASE DOMAIN-CONTAINING PROTEIN"/>
    <property type="match status" value="1"/>
</dbReference>
<feature type="non-terminal residue" evidence="2">
    <location>
        <position position="165"/>
    </location>
</feature>
<proteinExistence type="predicted"/>
<organism evidence="2 3">
    <name type="scientific">Porites evermanni</name>
    <dbReference type="NCBI Taxonomy" id="104178"/>
    <lineage>
        <taxon>Eukaryota</taxon>
        <taxon>Metazoa</taxon>
        <taxon>Cnidaria</taxon>
        <taxon>Anthozoa</taxon>
        <taxon>Hexacorallia</taxon>
        <taxon>Scleractinia</taxon>
        <taxon>Fungiina</taxon>
        <taxon>Poritidae</taxon>
        <taxon>Porites</taxon>
    </lineage>
</organism>
<sequence length="165" mass="19234">MGVIDKKAKSGTIQPNLLWWYRDDIFDLWTRGQYKLIEFTEFINSLYPTIKFTLVYSPTSLNVLDLTLNLVEGYIQTDIYSKPTDNHIYLLRNSAHPAHCTKAIPFGVATRVKRNCSTPESFEKRSIGYQNYLINRGYNPNQVRQQFDKVRSIPREDLLAPQLRS</sequence>
<dbReference type="InterPro" id="IPR058912">
    <property type="entry name" value="HTH_animal"/>
</dbReference>
<dbReference type="EMBL" id="CALNXI010000650">
    <property type="protein sequence ID" value="CAH3030683.1"/>
    <property type="molecule type" value="Genomic_DNA"/>
</dbReference>
<protein>
    <recommendedName>
        <fullName evidence="1">Helix-turn-helix domain-containing protein</fullName>
    </recommendedName>
</protein>
<feature type="domain" description="Helix-turn-helix" evidence="1">
    <location>
        <begin position="88"/>
        <end position="147"/>
    </location>
</feature>
<dbReference type="Pfam" id="PF26215">
    <property type="entry name" value="HTH_animal"/>
    <property type="match status" value="1"/>
</dbReference>
<evidence type="ECO:0000313" key="2">
    <source>
        <dbReference type="EMBL" id="CAH3030683.1"/>
    </source>
</evidence>
<comment type="caution">
    <text evidence="2">The sequence shown here is derived from an EMBL/GenBank/DDBJ whole genome shotgun (WGS) entry which is preliminary data.</text>
</comment>
<keyword evidence="3" id="KW-1185">Reference proteome</keyword>
<reference evidence="2 3" key="1">
    <citation type="submission" date="2022-05" db="EMBL/GenBank/DDBJ databases">
        <authorList>
            <consortium name="Genoscope - CEA"/>
            <person name="William W."/>
        </authorList>
    </citation>
    <scope>NUCLEOTIDE SEQUENCE [LARGE SCALE GENOMIC DNA]</scope>
</reference>